<dbReference type="AlphaFoldDB" id="A0A2P2N3Y4"/>
<protein>
    <submittedName>
        <fullName evidence="1">Uncharacterized protein</fullName>
    </submittedName>
</protein>
<sequence>MLDFLQKIVNASINKYFSYSFLWFFVLS</sequence>
<accession>A0A2P2N3Y4</accession>
<dbReference type="EMBL" id="GGEC01056706">
    <property type="protein sequence ID" value="MBX37190.1"/>
    <property type="molecule type" value="Transcribed_RNA"/>
</dbReference>
<proteinExistence type="predicted"/>
<organism evidence="1">
    <name type="scientific">Rhizophora mucronata</name>
    <name type="common">Asiatic mangrove</name>
    <dbReference type="NCBI Taxonomy" id="61149"/>
    <lineage>
        <taxon>Eukaryota</taxon>
        <taxon>Viridiplantae</taxon>
        <taxon>Streptophyta</taxon>
        <taxon>Embryophyta</taxon>
        <taxon>Tracheophyta</taxon>
        <taxon>Spermatophyta</taxon>
        <taxon>Magnoliopsida</taxon>
        <taxon>eudicotyledons</taxon>
        <taxon>Gunneridae</taxon>
        <taxon>Pentapetalae</taxon>
        <taxon>rosids</taxon>
        <taxon>fabids</taxon>
        <taxon>Malpighiales</taxon>
        <taxon>Rhizophoraceae</taxon>
        <taxon>Rhizophora</taxon>
    </lineage>
</organism>
<evidence type="ECO:0000313" key="1">
    <source>
        <dbReference type="EMBL" id="MBX37190.1"/>
    </source>
</evidence>
<name>A0A2P2N3Y4_RHIMU</name>
<reference evidence="1" key="1">
    <citation type="submission" date="2018-02" db="EMBL/GenBank/DDBJ databases">
        <title>Rhizophora mucronata_Transcriptome.</title>
        <authorList>
            <person name="Meera S.P."/>
            <person name="Sreeshan A."/>
            <person name="Augustine A."/>
        </authorList>
    </citation>
    <scope>NUCLEOTIDE SEQUENCE</scope>
    <source>
        <tissue evidence="1">Leaf</tissue>
    </source>
</reference>